<evidence type="ECO:0000256" key="3">
    <source>
        <dbReference type="ARBA" id="ARBA00017088"/>
    </source>
</evidence>
<comment type="subcellular location">
    <subcellularLocation>
        <location evidence="1">Lysosome membrane</location>
        <topology evidence="1">Multi-pass membrane protein</topology>
    </subcellularLocation>
</comment>
<reference evidence="14 17" key="2">
    <citation type="submission" date="2020-01" db="EMBL/GenBank/DDBJ databases">
        <title>Draft genome sequence of Aspergillus udagawae IFM 46972.</title>
        <authorList>
            <person name="Takahashi H."/>
            <person name="Yaguchi T."/>
        </authorList>
    </citation>
    <scope>NUCLEOTIDE SEQUENCE [LARGE SCALE GENOMIC DNA]</scope>
    <source>
        <strain evidence="14 17">IFM 46972</strain>
    </source>
</reference>
<dbReference type="GO" id="GO:0031419">
    <property type="term" value="F:cobalamin binding"/>
    <property type="evidence" value="ECO:0007669"/>
    <property type="project" value="UniProtKB-KW"/>
</dbReference>
<evidence type="ECO:0000256" key="4">
    <source>
        <dbReference type="ARBA" id="ARBA00022448"/>
    </source>
</evidence>
<keyword evidence="10" id="KW-0170">Cobalt</keyword>
<feature type="transmembrane region" description="Helical" evidence="13">
    <location>
        <begin position="146"/>
        <end position="165"/>
    </location>
</feature>
<dbReference type="Proteomes" id="UP000036893">
    <property type="component" value="Unassembled WGS sequence"/>
</dbReference>
<evidence type="ECO:0000313" key="14">
    <source>
        <dbReference type="EMBL" id="GFF38305.1"/>
    </source>
</evidence>
<keyword evidence="4" id="KW-0813">Transport</keyword>
<evidence type="ECO:0000256" key="5">
    <source>
        <dbReference type="ARBA" id="ARBA00022628"/>
    </source>
</evidence>
<organism evidence="15 16">
    <name type="scientific">Aspergillus udagawae</name>
    <dbReference type="NCBI Taxonomy" id="91492"/>
    <lineage>
        <taxon>Eukaryota</taxon>
        <taxon>Fungi</taxon>
        <taxon>Dikarya</taxon>
        <taxon>Ascomycota</taxon>
        <taxon>Pezizomycotina</taxon>
        <taxon>Eurotiomycetes</taxon>
        <taxon>Eurotiomycetidae</taxon>
        <taxon>Eurotiales</taxon>
        <taxon>Aspergillaceae</taxon>
        <taxon>Aspergillus</taxon>
        <taxon>Aspergillus subgen. Fumigati</taxon>
    </lineage>
</organism>
<reference evidence="15" key="1">
    <citation type="journal article" date="2015" name="Genome Announc.">
        <title>Draft Genome Sequence of the Pathogenic Filamentous Fungus Aspergillus udagawae Strain IFM 46973T.</title>
        <authorList>
            <person name="Kusuya Y."/>
            <person name="Takahashi-Nakaguchi A."/>
            <person name="Takahashi H."/>
            <person name="Yaguchi T."/>
        </authorList>
    </citation>
    <scope>NUCLEOTIDE SEQUENCE</scope>
    <source>
        <strain evidence="15">IFM 46973</strain>
    </source>
</reference>
<dbReference type="EMBL" id="BBXM02000007">
    <property type="protein sequence ID" value="GIC92591.1"/>
    <property type="molecule type" value="Genomic_DNA"/>
</dbReference>
<dbReference type="EMBL" id="BLKC01000034">
    <property type="protein sequence ID" value="GFF38305.1"/>
    <property type="molecule type" value="Genomic_DNA"/>
</dbReference>
<evidence type="ECO:0000313" key="16">
    <source>
        <dbReference type="Proteomes" id="UP000036893"/>
    </source>
</evidence>
<dbReference type="GO" id="GO:0072665">
    <property type="term" value="P:protein localization to vacuole"/>
    <property type="evidence" value="ECO:0007669"/>
    <property type="project" value="TreeGrafter"/>
</dbReference>
<comment type="function">
    <text evidence="11">Probable lysosomal cobalamin transporter. Required to export cobalamin from lysosomes allowing its conversion to cofactors.</text>
</comment>
<feature type="transmembrane region" description="Helical" evidence="13">
    <location>
        <begin position="373"/>
        <end position="396"/>
    </location>
</feature>
<evidence type="ECO:0000256" key="8">
    <source>
        <dbReference type="ARBA" id="ARBA00023136"/>
    </source>
</evidence>
<feature type="compositionally biased region" description="Acidic residues" evidence="12">
    <location>
        <begin position="539"/>
        <end position="551"/>
    </location>
</feature>
<keyword evidence="8 13" id="KW-0472">Membrane</keyword>
<evidence type="ECO:0000256" key="7">
    <source>
        <dbReference type="ARBA" id="ARBA00022989"/>
    </source>
</evidence>
<dbReference type="PANTHER" id="PTHR16130">
    <property type="entry name" value="LYSOSOMAL COBALAMIN TRANSPORTER-RELATED"/>
    <property type="match status" value="1"/>
</dbReference>
<keyword evidence="7 13" id="KW-1133">Transmembrane helix</keyword>
<name>A0A8E0V3G2_9EURO</name>
<dbReference type="Pfam" id="PF04791">
    <property type="entry name" value="LMBR1"/>
    <property type="match status" value="1"/>
</dbReference>
<comment type="similarity">
    <text evidence="2">Belongs to the LIMR family. LMBRD1 subfamily.</text>
</comment>
<evidence type="ECO:0000256" key="6">
    <source>
        <dbReference type="ARBA" id="ARBA00022692"/>
    </source>
</evidence>
<dbReference type="RefSeq" id="XP_043149857.1">
    <property type="nucleotide sequence ID" value="XM_043293922.1"/>
</dbReference>
<feature type="transmembrane region" description="Helical" evidence="13">
    <location>
        <begin position="312"/>
        <end position="334"/>
    </location>
</feature>
<feature type="transmembrane region" description="Helical" evidence="13">
    <location>
        <begin position="40"/>
        <end position="61"/>
    </location>
</feature>
<dbReference type="GeneID" id="66996536"/>
<evidence type="ECO:0000313" key="17">
    <source>
        <dbReference type="Proteomes" id="UP000465221"/>
    </source>
</evidence>
<feature type="transmembrane region" description="Helical" evidence="13">
    <location>
        <begin position="505"/>
        <end position="530"/>
    </location>
</feature>
<evidence type="ECO:0000256" key="1">
    <source>
        <dbReference type="ARBA" id="ARBA00004155"/>
    </source>
</evidence>
<evidence type="ECO:0000256" key="2">
    <source>
        <dbReference type="ARBA" id="ARBA00009901"/>
    </source>
</evidence>
<evidence type="ECO:0000256" key="9">
    <source>
        <dbReference type="ARBA" id="ARBA00023228"/>
    </source>
</evidence>
<dbReference type="AlphaFoldDB" id="A0A8E0V3G2"/>
<feature type="transmembrane region" description="Helical" evidence="13">
    <location>
        <begin position="95"/>
        <end position="118"/>
    </location>
</feature>
<proteinExistence type="inferred from homology"/>
<keyword evidence="5" id="KW-0846">Cobalamin</keyword>
<evidence type="ECO:0000313" key="15">
    <source>
        <dbReference type="EMBL" id="GIC92591.1"/>
    </source>
</evidence>
<dbReference type="InterPro" id="IPR050854">
    <property type="entry name" value="LMBD1_LysCbl_Transport"/>
</dbReference>
<evidence type="ECO:0000256" key="11">
    <source>
        <dbReference type="ARBA" id="ARBA00025515"/>
    </source>
</evidence>
<accession>A0A8E0V3G2</accession>
<feature type="transmembrane region" description="Helical" evidence="13">
    <location>
        <begin position="185"/>
        <end position="207"/>
    </location>
</feature>
<gene>
    <name evidence="15" type="ORF">Aud_009059</name>
    <name evidence="14" type="ORF">IFM46972_05500</name>
</gene>
<dbReference type="InterPro" id="IPR006876">
    <property type="entry name" value="LMBR1-like_membr_prot"/>
</dbReference>
<evidence type="ECO:0000256" key="10">
    <source>
        <dbReference type="ARBA" id="ARBA00023285"/>
    </source>
</evidence>
<reference evidence="15" key="3">
    <citation type="submission" date="2021-01" db="EMBL/GenBank/DDBJ databases">
        <title>Pan-genome distribution and transcriptional activeness of fungal secondary metabolism genes in Aspergillus section Fumigati.</title>
        <authorList>
            <person name="Takahashi H."/>
            <person name="Umemura M."/>
            <person name="Ninomiya A."/>
            <person name="Kusuya Y."/>
            <person name="Urayama S."/>
            <person name="Shimizu M."/>
            <person name="Watanabe A."/>
            <person name="Kamei K."/>
            <person name="Yaguchi T."/>
            <person name="Hagiwara D."/>
        </authorList>
    </citation>
    <scope>NUCLEOTIDE SEQUENCE</scope>
    <source>
        <strain evidence="15">IFM 46973</strain>
    </source>
</reference>
<evidence type="ECO:0000256" key="12">
    <source>
        <dbReference type="SAM" id="MobiDB-lite"/>
    </source>
</evidence>
<dbReference type="PANTHER" id="PTHR16130:SF2">
    <property type="entry name" value="LYSOSOMAL COBALAMIN TRANSPORT ESCORT PROTEIN LMBD1"/>
    <property type="match status" value="1"/>
</dbReference>
<feature type="transmembrane region" description="Helical" evidence="13">
    <location>
        <begin position="6"/>
        <end position="28"/>
    </location>
</feature>
<feature type="transmembrane region" description="Helical" evidence="13">
    <location>
        <begin position="417"/>
        <end position="439"/>
    </location>
</feature>
<dbReference type="GO" id="GO:0005774">
    <property type="term" value="C:vacuolar membrane"/>
    <property type="evidence" value="ECO:0007669"/>
    <property type="project" value="TreeGrafter"/>
</dbReference>
<comment type="caution">
    <text evidence="15">The sequence shown here is derived from an EMBL/GenBank/DDBJ whole genome shotgun (WGS) entry which is preliminary data.</text>
</comment>
<dbReference type="Proteomes" id="UP000465221">
    <property type="component" value="Unassembled WGS sequence"/>
</dbReference>
<keyword evidence="6 13" id="KW-0812">Transmembrane</keyword>
<protein>
    <recommendedName>
        <fullName evidence="3">Probable lysosomal cobalamin transporter</fullName>
    </recommendedName>
</protein>
<evidence type="ECO:0000256" key="13">
    <source>
        <dbReference type="SAM" id="Phobius"/>
    </source>
</evidence>
<sequence>MPLPRISLIWFAYLIVIIGLVVVASIFIHVYQTPRDRSSFVTFMCVFSIAALLATVMLLPVDVALVSSTTSSALGQRKEWATQEEVDKITYSLTVVYYSLYFLDALLCLVGIPFAYFWHEEYDEVAVETGDQTACKRFWASTKYTLAFVAVVIALVLVGFFAPILESQPGHDLGYWRRFLIENRGEHAFTFLLGFVTTIGSCLYVFYTPSGLALLPALLLRKPHSFANQTLAGSTAMQLDFNRERQRQLEGRCGGNSALLSPKDRRELDTLVREERTLIRRQRLIEGRQEEDQSWLVTIYSKLKAILRPFRLLGGFCLFLVGLSTWVSLLMTVIDKLTNSPCKHHCGYVLRRTKFNPISWLLIQSSGVFPTDYIIFALIIFFFFWGSVVGVVAVGIRFLWIRIFQIRKGRTSPQAMLLATAMLTLITLGLNYSVVMMLAPQYATFGPQTFCDLVPRSSEEQPNCSNHRHLVKPCSEKGDSTAADKSCTPSVASTILNRVALNFPLFGALLFWAHFLFLGIYLVILVASVVRSPRLDERQLDEDAEEAEEESLLASTGRSGNLST</sequence>
<keyword evidence="9" id="KW-0458">Lysosome</keyword>
<feature type="region of interest" description="Disordered" evidence="12">
    <location>
        <begin position="539"/>
        <end position="564"/>
    </location>
</feature>